<dbReference type="Proteomes" id="UP000001056">
    <property type="component" value="Unassembled WGS sequence"/>
</dbReference>
<sequence length="59" mass="6272">MASSSAFNNYIVDSAMGPTCSRQVPPGSFGVPARSGHGHFCACDRCPHLQVFRSIVVSM</sequence>
<reference evidence="2" key="1">
    <citation type="journal article" date="2015" name="Genome Announc.">
        <title>Draft genome sequence of the cellulolytic fungus Chaetomium globosum.</title>
        <authorList>
            <person name="Cuomo C.A."/>
            <person name="Untereiner W.A."/>
            <person name="Ma L.-J."/>
            <person name="Grabherr M."/>
            <person name="Birren B.W."/>
        </authorList>
    </citation>
    <scope>NUCLEOTIDE SEQUENCE [LARGE SCALE GENOMIC DNA]</scope>
    <source>
        <strain evidence="2">ATCC 6205 / CBS 148.51 / DSM 1962 / NBRC 6347 / NRRL 1970</strain>
    </source>
</reference>
<name>Q2GRB4_CHAGB</name>
<accession>Q2GRB4</accession>
<dbReference type="InParanoid" id="Q2GRB4"/>
<proteinExistence type="predicted"/>
<dbReference type="EMBL" id="CH408034">
    <property type="protein sequence ID" value="EAQ85476.1"/>
    <property type="molecule type" value="Genomic_DNA"/>
</dbReference>
<dbReference type="HOGENOM" id="CLU_2960568_0_0_1"/>
<organism evidence="1 2">
    <name type="scientific">Chaetomium globosum (strain ATCC 6205 / CBS 148.51 / DSM 1962 / NBRC 6347 / NRRL 1970)</name>
    <name type="common">Soil fungus</name>
    <dbReference type="NCBI Taxonomy" id="306901"/>
    <lineage>
        <taxon>Eukaryota</taxon>
        <taxon>Fungi</taxon>
        <taxon>Dikarya</taxon>
        <taxon>Ascomycota</taxon>
        <taxon>Pezizomycotina</taxon>
        <taxon>Sordariomycetes</taxon>
        <taxon>Sordariomycetidae</taxon>
        <taxon>Sordariales</taxon>
        <taxon>Chaetomiaceae</taxon>
        <taxon>Chaetomium</taxon>
    </lineage>
</organism>
<evidence type="ECO:0000313" key="1">
    <source>
        <dbReference type="EMBL" id="EAQ85476.1"/>
    </source>
</evidence>
<keyword evidence="2" id="KW-1185">Reference proteome</keyword>
<dbReference type="VEuPathDB" id="FungiDB:CHGG_09490"/>
<protein>
    <submittedName>
        <fullName evidence="1">Uncharacterized protein</fullName>
    </submittedName>
</protein>
<evidence type="ECO:0000313" key="2">
    <source>
        <dbReference type="Proteomes" id="UP000001056"/>
    </source>
</evidence>
<dbReference type="GeneID" id="4395666"/>
<dbReference type="RefSeq" id="XP_001227417.1">
    <property type="nucleotide sequence ID" value="XM_001227416.1"/>
</dbReference>
<dbReference type="AlphaFoldDB" id="Q2GRB4"/>
<gene>
    <name evidence="1" type="ORF">CHGG_09490</name>
</gene>